<protein>
    <submittedName>
        <fullName evidence="1">Uncharacterized protein</fullName>
    </submittedName>
</protein>
<keyword evidence="2" id="KW-1185">Reference proteome</keyword>
<gene>
    <name evidence="1" type="ORF">CDAR_211841</name>
</gene>
<comment type="caution">
    <text evidence="1">The sequence shown here is derived from an EMBL/GenBank/DDBJ whole genome shotgun (WGS) entry which is preliminary data.</text>
</comment>
<dbReference type="EMBL" id="BPLQ01002657">
    <property type="protein sequence ID" value="GIX94799.1"/>
    <property type="molecule type" value="Genomic_DNA"/>
</dbReference>
<accession>A0AAV4PFV8</accession>
<organism evidence="1 2">
    <name type="scientific">Caerostris darwini</name>
    <dbReference type="NCBI Taxonomy" id="1538125"/>
    <lineage>
        <taxon>Eukaryota</taxon>
        <taxon>Metazoa</taxon>
        <taxon>Ecdysozoa</taxon>
        <taxon>Arthropoda</taxon>
        <taxon>Chelicerata</taxon>
        <taxon>Arachnida</taxon>
        <taxon>Araneae</taxon>
        <taxon>Araneomorphae</taxon>
        <taxon>Entelegynae</taxon>
        <taxon>Araneoidea</taxon>
        <taxon>Araneidae</taxon>
        <taxon>Caerostris</taxon>
    </lineage>
</organism>
<dbReference type="AlphaFoldDB" id="A0AAV4PFV8"/>
<sequence length="84" mass="9162">MQTLFVRRNGHEADDIVGWASSAWTTLEGRAAASLKGQGSRSSEPGAITYLISTTRPFVHTECWKKTVTSFPKHSGFDGTNGYV</sequence>
<evidence type="ECO:0000313" key="1">
    <source>
        <dbReference type="EMBL" id="GIX94799.1"/>
    </source>
</evidence>
<name>A0AAV4PFV8_9ARAC</name>
<evidence type="ECO:0000313" key="2">
    <source>
        <dbReference type="Proteomes" id="UP001054837"/>
    </source>
</evidence>
<reference evidence="1 2" key="1">
    <citation type="submission" date="2021-06" db="EMBL/GenBank/DDBJ databases">
        <title>Caerostris darwini draft genome.</title>
        <authorList>
            <person name="Kono N."/>
            <person name="Arakawa K."/>
        </authorList>
    </citation>
    <scope>NUCLEOTIDE SEQUENCE [LARGE SCALE GENOMIC DNA]</scope>
</reference>
<dbReference type="Proteomes" id="UP001054837">
    <property type="component" value="Unassembled WGS sequence"/>
</dbReference>
<proteinExistence type="predicted"/>